<organism evidence="1 2">
    <name type="scientific">Arenicella xantha</name>
    <dbReference type="NCBI Taxonomy" id="644221"/>
    <lineage>
        <taxon>Bacteria</taxon>
        <taxon>Pseudomonadati</taxon>
        <taxon>Pseudomonadota</taxon>
        <taxon>Gammaproteobacteria</taxon>
        <taxon>Arenicellales</taxon>
        <taxon>Arenicellaceae</taxon>
        <taxon>Arenicella</taxon>
    </lineage>
</organism>
<dbReference type="AlphaFoldDB" id="A0A395JKJ9"/>
<accession>A0A395JKJ9</accession>
<dbReference type="InParanoid" id="A0A395JKJ9"/>
<protein>
    <recommendedName>
        <fullName evidence="3">DUF1993 domain-containing protein</fullName>
    </recommendedName>
</protein>
<dbReference type="PANTHER" id="PTHR36922:SF1">
    <property type="entry name" value="DUF1993 DOMAIN-CONTAINING PROTEIN"/>
    <property type="match status" value="1"/>
</dbReference>
<dbReference type="SUPFAM" id="SSF109854">
    <property type="entry name" value="DinB/YfiT-like putative metalloenzymes"/>
    <property type="match status" value="1"/>
</dbReference>
<sequence length="173" mass="19306">MSTSFYDLSVGSYLQAVNGMITVMNKGMQYASEHNLDADNFVKARLHEDMLPLLFQVNCVELHTLGALEGIREGVFSPPSTTEPHDYAGLQALLLETKAELTNLSKADVNELGGKSMLFKFKDYELPFTAENFVMSFSLPNLYFHTTTAYDILRHNGVPLAKADYLGRMRIGT</sequence>
<dbReference type="OrthoDB" id="338237at2"/>
<evidence type="ECO:0000313" key="1">
    <source>
        <dbReference type="EMBL" id="RBP51313.1"/>
    </source>
</evidence>
<proteinExistence type="predicted"/>
<dbReference type="PANTHER" id="PTHR36922">
    <property type="entry name" value="BLL2446 PROTEIN"/>
    <property type="match status" value="1"/>
</dbReference>
<dbReference type="InterPro" id="IPR018531">
    <property type="entry name" value="DUF1993"/>
</dbReference>
<keyword evidence="2" id="KW-1185">Reference proteome</keyword>
<dbReference type="Pfam" id="PF09351">
    <property type="entry name" value="DUF1993"/>
    <property type="match status" value="1"/>
</dbReference>
<evidence type="ECO:0000313" key="2">
    <source>
        <dbReference type="Proteomes" id="UP000253083"/>
    </source>
</evidence>
<dbReference type="Proteomes" id="UP000253083">
    <property type="component" value="Unassembled WGS sequence"/>
</dbReference>
<dbReference type="InterPro" id="IPR034660">
    <property type="entry name" value="DinB/YfiT-like"/>
</dbReference>
<evidence type="ECO:0008006" key="3">
    <source>
        <dbReference type="Google" id="ProtNLM"/>
    </source>
</evidence>
<reference evidence="1 2" key="1">
    <citation type="submission" date="2018-06" db="EMBL/GenBank/DDBJ databases">
        <title>Genomic Encyclopedia of Type Strains, Phase IV (KMG-IV): sequencing the most valuable type-strain genomes for metagenomic binning, comparative biology and taxonomic classification.</title>
        <authorList>
            <person name="Goeker M."/>
        </authorList>
    </citation>
    <scope>NUCLEOTIDE SEQUENCE [LARGE SCALE GENOMIC DNA]</scope>
    <source>
        <strain evidence="1 2">DSM 24032</strain>
    </source>
</reference>
<dbReference type="RefSeq" id="WP_113954089.1">
    <property type="nucleotide sequence ID" value="NZ_QNRT01000002.1"/>
</dbReference>
<comment type="caution">
    <text evidence="1">The sequence shown here is derived from an EMBL/GenBank/DDBJ whole genome shotgun (WGS) entry which is preliminary data.</text>
</comment>
<dbReference type="EMBL" id="QNRT01000002">
    <property type="protein sequence ID" value="RBP51313.1"/>
    <property type="molecule type" value="Genomic_DNA"/>
</dbReference>
<gene>
    <name evidence="1" type="ORF">DFR28_102732</name>
</gene>
<name>A0A395JKJ9_9GAMM</name>
<dbReference type="Gene3D" id="1.20.120.450">
    <property type="entry name" value="dinb family like domain"/>
    <property type="match status" value="1"/>
</dbReference>